<evidence type="ECO:0000313" key="2">
    <source>
        <dbReference type="EMBL" id="KAF1965927.1"/>
    </source>
</evidence>
<feature type="region of interest" description="Disordered" evidence="1">
    <location>
        <begin position="1"/>
        <end position="58"/>
    </location>
</feature>
<dbReference type="EMBL" id="ML976753">
    <property type="protein sequence ID" value="KAF1965927.1"/>
    <property type="molecule type" value="Genomic_DNA"/>
</dbReference>
<organism evidence="2 3">
    <name type="scientific">Bimuria novae-zelandiae CBS 107.79</name>
    <dbReference type="NCBI Taxonomy" id="1447943"/>
    <lineage>
        <taxon>Eukaryota</taxon>
        <taxon>Fungi</taxon>
        <taxon>Dikarya</taxon>
        <taxon>Ascomycota</taxon>
        <taxon>Pezizomycotina</taxon>
        <taxon>Dothideomycetes</taxon>
        <taxon>Pleosporomycetidae</taxon>
        <taxon>Pleosporales</taxon>
        <taxon>Massarineae</taxon>
        <taxon>Didymosphaeriaceae</taxon>
        <taxon>Bimuria</taxon>
    </lineage>
</organism>
<evidence type="ECO:0000313" key="3">
    <source>
        <dbReference type="Proteomes" id="UP000800036"/>
    </source>
</evidence>
<reference evidence="2" key="1">
    <citation type="journal article" date="2020" name="Stud. Mycol.">
        <title>101 Dothideomycetes genomes: a test case for predicting lifestyles and emergence of pathogens.</title>
        <authorList>
            <person name="Haridas S."/>
            <person name="Albert R."/>
            <person name="Binder M."/>
            <person name="Bloem J."/>
            <person name="Labutti K."/>
            <person name="Salamov A."/>
            <person name="Andreopoulos B."/>
            <person name="Baker S."/>
            <person name="Barry K."/>
            <person name="Bills G."/>
            <person name="Bluhm B."/>
            <person name="Cannon C."/>
            <person name="Castanera R."/>
            <person name="Culley D."/>
            <person name="Daum C."/>
            <person name="Ezra D."/>
            <person name="Gonzalez J."/>
            <person name="Henrissat B."/>
            <person name="Kuo A."/>
            <person name="Liang C."/>
            <person name="Lipzen A."/>
            <person name="Lutzoni F."/>
            <person name="Magnuson J."/>
            <person name="Mondo S."/>
            <person name="Nolan M."/>
            <person name="Ohm R."/>
            <person name="Pangilinan J."/>
            <person name="Park H.-J."/>
            <person name="Ramirez L."/>
            <person name="Alfaro M."/>
            <person name="Sun H."/>
            <person name="Tritt A."/>
            <person name="Yoshinaga Y."/>
            <person name="Zwiers L.-H."/>
            <person name="Turgeon B."/>
            <person name="Goodwin S."/>
            <person name="Spatafora J."/>
            <person name="Crous P."/>
            <person name="Grigoriev I."/>
        </authorList>
    </citation>
    <scope>NUCLEOTIDE SEQUENCE</scope>
    <source>
        <strain evidence="2">CBS 107.79</strain>
    </source>
</reference>
<proteinExistence type="predicted"/>
<protein>
    <submittedName>
        <fullName evidence="2">Uncharacterized protein</fullName>
    </submittedName>
</protein>
<dbReference type="Proteomes" id="UP000800036">
    <property type="component" value="Unassembled WGS sequence"/>
</dbReference>
<gene>
    <name evidence="2" type="ORF">BU23DRAFT_574435</name>
</gene>
<keyword evidence="3" id="KW-1185">Reference proteome</keyword>
<evidence type="ECO:0000256" key="1">
    <source>
        <dbReference type="SAM" id="MobiDB-lite"/>
    </source>
</evidence>
<dbReference type="AlphaFoldDB" id="A0A6A5UXX4"/>
<accession>A0A6A5UXX4</accession>
<feature type="compositionally biased region" description="Basic and acidic residues" evidence="1">
    <location>
        <begin position="1"/>
        <end position="11"/>
    </location>
</feature>
<feature type="region of interest" description="Disordered" evidence="1">
    <location>
        <begin position="79"/>
        <end position="100"/>
    </location>
</feature>
<dbReference type="OrthoDB" id="3673723at2759"/>
<sequence>MVRAIRIRDEAGVDDIPAPVPQDEPESQQESSSPSPLIMNDDLPDLAPRNPDQYPFSFWPPLPWPDDHARDDLAELPHKWQAANAPPTASGARNDWEAERDAVRQEWNNAGILSEEFASRWVGAGFIGQGVHGSAGLWVNVDDDNVVTDRMVAKDTTASDLS</sequence>
<name>A0A6A5UXX4_9PLEO</name>